<dbReference type="AlphaFoldDB" id="A0A381QTS1"/>
<dbReference type="PANTHER" id="PTHR37483:SF1">
    <property type="entry name" value="UPF0125 PROTEIN RATB"/>
    <property type="match status" value="1"/>
</dbReference>
<feature type="region of interest" description="Disordered" evidence="2">
    <location>
        <begin position="82"/>
        <end position="101"/>
    </location>
</feature>
<evidence type="ECO:0000256" key="2">
    <source>
        <dbReference type="SAM" id="MobiDB-lite"/>
    </source>
</evidence>
<dbReference type="SUPFAM" id="SSF54285">
    <property type="entry name" value="MoaD/ThiS"/>
    <property type="match status" value="1"/>
</dbReference>
<dbReference type="EMBL" id="UINC01001485">
    <property type="protein sequence ID" value="SUZ81969.1"/>
    <property type="molecule type" value="Genomic_DNA"/>
</dbReference>
<organism evidence="3">
    <name type="scientific">marine metagenome</name>
    <dbReference type="NCBI Taxonomy" id="408172"/>
    <lineage>
        <taxon>unclassified sequences</taxon>
        <taxon>metagenomes</taxon>
        <taxon>ecological metagenomes</taxon>
    </lineage>
</organism>
<dbReference type="PANTHER" id="PTHR37483">
    <property type="entry name" value="UPF0125 PROTEIN RATB"/>
    <property type="match status" value="1"/>
</dbReference>
<dbReference type="NCBIfam" id="NF002490">
    <property type="entry name" value="PRK01777.1"/>
    <property type="match status" value="1"/>
</dbReference>
<accession>A0A381QTS1</accession>
<gene>
    <name evidence="3" type="ORF">METZ01_LOCUS34823</name>
</gene>
<dbReference type="InterPro" id="IPR016155">
    <property type="entry name" value="Mopterin_synth/thiamin_S_b"/>
</dbReference>
<dbReference type="Pfam" id="PF03658">
    <property type="entry name" value="Ub-RnfH"/>
    <property type="match status" value="1"/>
</dbReference>
<protein>
    <submittedName>
        <fullName evidence="3">Uncharacterized protein</fullName>
    </submittedName>
</protein>
<dbReference type="InterPro" id="IPR037021">
    <property type="entry name" value="RnfH_sf"/>
</dbReference>
<sequence length="101" mass="11431">MIVEVAYALPERQTLLILEVEEGITVQGAIEASGILDRYKQIDLTKDRVGIFSKFTTLDTVLREKDRVEIYRPLIADPKKVRKERAAKGKAMRNVKKSNSG</sequence>
<name>A0A381QTS1_9ZZZZ</name>
<evidence type="ECO:0000256" key="1">
    <source>
        <dbReference type="ARBA" id="ARBA00010645"/>
    </source>
</evidence>
<dbReference type="InterPro" id="IPR005346">
    <property type="entry name" value="RnfH"/>
</dbReference>
<comment type="similarity">
    <text evidence="1">Belongs to the UPF0125 (RnfH) family.</text>
</comment>
<evidence type="ECO:0000313" key="3">
    <source>
        <dbReference type="EMBL" id="SUZ81969.1"/>
    </source>
</evidence>
<reference evidence="3" key="1">
    <citation type="submission" date="2018-05" db="EMBL/GenBank/DDBJ databases">
        <authorList>
            <person name="Lanie J.A."/>
            <person name="Ng W.-L."/>
            <person name="Kazmierczak K.M."/>
            <person name="Andrzejewski T.M."/>
            <person name="Davidsen T.M."/>
            <person name="Wayne K.J."/>
            <person name="Tettelin H."/>
            <person name="Glass J.I."/>
            <person name="Rusch D."/>
            <person name="Podicherti R."/>
            <person name="Tsui H.-C.T."/>
            <person name="Winkler M.E."/>
        </authorList>
    </citation>
    <scope>NUCLEOTIDE SEQUENCE</scope>
</reference>
<dbReference type="HAMAP" id="MF_00460">
    <property type="entry name" value="UPF0125_RnfH"/>
    <property type="match status" value="1"/>
</dbReference>
<proteinExistence type="inferred from homology"/>
<dbReference type="Gene3D" id="3.10.20.280">
    <property type="entry name" value="RnfH-like"/>
    <property type="match status" value="1"/>
</dbReference>